<sequence length="833" mass="92629">MNRIKIDYGIDLGTTNSAICRMERGVPTICKIEVTDDTMPSCVFFNKKKSTIVGNSAYLSMKSDKRRATYGWHPESSNAFIEFKRTMGTNHVYESPNMGRGYSSEELSAEVLKALKSFVTDEEIKSVVITVPAKFTVNQKTATMEAARLAGFRHVELLQEPIAASLAYGLSFEQSNGHWMVFDFGGGTFDAALLRVENGIMQVFDTAGDNYLGGKNLDEAIVDDIIMPTLRENYALDNILDNPARKAVLRDALKTYAEDLKNQLSFKQQVDVLSNLGELGEDDNGEEIELDLTVKQEDAFRVMRPIFQRAVDICLELLKRNGMRGDELDKLIFVGGPTHSPLIRGMLVEQVSPRVDSSVDPMTAVATGAALYASTIDNKAAPNDTGTDVLHFDVGYESTSVERQEWVSIRLERENSGENCPDAVEVEFIRGDEAWSSGRVPVDAFGSVIECALRDGKPNSFAIRAFNEQGDVLRCFPEEITIIQGTKIGAAPLPYNIGISVWDNGRKKAVFQGLKGLEKNTPLPAVGVRNELRSTVTLRPGIDEDVLTIPVYQAEHNAEASLAVLHEYVADVSICGDEVFELIPSNSPVDVTLKVDSSEMMTMEVFFPRQDVTVSKKLDTLRHQSLQEAAGRIPEFLTTAREGISRLKKDGIDVKSLKEDLGQILKEYRESNEKKAVLEHVKNLMRRIEEVDSSQELNRLLREIEETRTKLHKAQKEFGDSTSAASLTYIEKEADAAIHSGNVPLVAKALESMNFLYFDLTKIQQAMIFIMSCSARYNLISWKDASRARYLIDSGLSMMKNFSSSCTLVSVAAELFHLMPEEEVKRTSVGLQF</sequence>
<keyword evidence="4" id="KW-0175">Coiled coil</keyword>
<keyword evidence="3" id="KW-0067">ATP-binding</keyword>
<proteinExistence type="inferred from homology"/>
<dbReference type="GO" id="GO:0140662">
    <property type="term" value="F:ATP-dependent protein folding chaperone"/>
    <property type="evidence" value="ECO:0007669"/>
    <property type="project" value="InterPro"/>
</dbReference>
<evidence type="ECO:0000313" key="6">
    <source>
        <dbReference type="Proteomes" id="UP000235914"/>
    </source>
</evidence>
<gene>
    <name evidence="5" type="ORF">CXU09_07775</name>
</gene>
<dbReference type="PROSITE" id="PS00297">
    <property type="entry name" value="HSP70_1"/>
    <property type="match status" value="1"/>
</dbReference>
<dbReference type="Gene3D" id="3.90.640.10">
    <property type="entry name" value="Actin, Chain A, domain 4"/>
    <property type="match status" value="1"/>
</dbReference>
<protein>
    <submittedName>
        <fullName evidence="5">Heat-shock protein Hsp70</fullName>
    </submittedName>
</protein>
<feature type="coiled-coil region" evidence="4">
    <location>
        <begin position="654"/>
        <end position="717"/>
    </location>
</feature>
<dbReference type="InterPro" id="IPR013126">
    <property type="entry name" value="Hsp_70_fam"/>
</dbReference>
<dbReference type="CDD" id="cd24029">
    <property type="entry name" value="ASKHA_NBD_HSP70_DnaK_HscA_HscC"/>
    <property type="match status" value="1"/>
</dbReference>
<evidence type="ECO:0000256" key="3">
    <source>
        <dbReference type="ARBA" id="ARBA00022840"/>
    </source>
</evidence>
<dbReference type="AlphaFoldDB" id="A0AAP8NKR1"/>
<dbReference type="SUPFAM" id="SSF53067">
    <property type="entry name" value="Actin-like ATPase domain"/>
    <property type="match status" value="2"/>
</dbReference>
<evidence type="ECO:0000256" key="1">
    <source>
        <dbReference type="ARBA" id="ARBA00007381"/>
    </source>
</evidence>
<dbReference type="EMBL" id="PJKN01000004">
    <property type="protein sequence ID" value="PNC55972.1"/>
    <property type="molecule type" value="Genomic_DNA"/>
</dbReference>
<dbReference type="PANTHER" id="PTHR19375">
    <property type="entry name" value="HEAT SHOCK PROTEIN 70KDA"/>
    <property type="match status" value="1"/>
</dbReference>
<reference evidence="5 6" key="1">
    <citation type="journal article" date="2017" name="BMC Genomics">
        <title>Genome sequencing of 39 Akkermansia muciniphila isolates reveals its population structure, genomic and functional diverisity, and global distribution in mammalian gut microbiotas.</title>
        <authorList>
            <person name="Guo X."/>
            <person name="Li S."/>
            <person name="Zhang J."/>
            <person name="Wu F."/>
            <person name="Li X."/>
            <person name="Wu D."/>
            <person name="Zhang M."/>
            <person name="Ou Z."/>
            <person name="Jie Z."/>
            <person name="Yan Q."/>
            <person name="Li P."/>
            <person name="Yi J."/>
            <person name="Peng Y."/>
        </authorList>
    </citation>
    <scope>NUCLEOTIDE SEQUENCE [LARGE SCALE GENOMIC DNA]</scope>
    <source>
        <strain evidence="5 6">GP43</strain>
    </source>
</reference>
<organism evidence="5 6">
    <name type="scientific">Akkermansia muciniphila</name>
    <dbReference type="NCBI Taxonomy" id="239935"/>
    <lineage>
        <taxon>Bacteria</taxon>
        <taxon>Pseudomonadati</taxon>
        <taxon>Verrucomicrobiota</taxon>
        <taxon>Verrucomicrobiia</taxon>
        <taxon>Verrucomicrobiales</taxon>
        <taxon>Akkermansiaceae</taxon>
        <taxon>Akkermansia</taxon>
    </lineage>
</organism>
<name>A0AAP8NKR1_9BACT</name>
<dbReference type="InterPro" id="IPR018181">
    <property type="entry name" value="Heat_shock_70_CS"/>
</dbReference>
<dbReference type="Gene3D" id="3.30.420.40">
    <property type="match status" value="2"/>
</dbReference>
<dbReference type="Proteomes" id="UP000235914">
    <property type="component" value="Unassembled WGS sequence"/>
</dbReference>
<dbReference type="RefSeq" id="WP_102735742.1">
    <property type="nucleotide sequence ID" value="NZ_PJKN01000004.1"/>
</dbReference>
<evidence type="ECO:0000313" key="5">
    <source>
        <dbReference type="EMBL" id="PNC55972.1"/>
    </source>
</evidence>
<dbReference type="Pfam" id="PF00012">
    <property type="entry name" value="HSP70"/>
    <property type="match status" value="1"/>
</dbReference>
<comment type="similarity">
    <text evidence="1">Belongs to the heat shock protein 70 family.</text>
</comment>
<keyword evidence="2" id="KW-0547">Nucleotide-binding</keyword>
<dbReference type="PRINTS" id="PR00301">
    <property type="entry name" value="HEATSHOCK70"/>
</dbReference>
<dbReference type="GO" id="GO:0005524">
    <property type="term" value="F:ATP binding"/>
    <property type="evidence" value="ECO:0007669"/>
    <property type="project" value="UniProtKB-KW"/>
</dbReference>
<comment type="caution">
    <text evidence="5">The sequence shown here is derived from an EMBL/GenBank/DDBJ whole genome shotgun (WGS) entry which is preliminary data.</text>
</comment>
<accession>A0AAP8NKR1</accession>
<evidence type="ECO:0000256" key="2">
    <source>
        <dbReference type="ARBA" id="ARBA00022741"/>
    </source>
</evidence>
<evidence type="ECO:0000256" key="4">
    <source>
        <dbReference type="SAM" id="Coils"/>
    </source>
</evidence>
<dbReference type="InterPro" id="IPR043129">
    <property type="entry name" value="ATPase_NBD"/>
</dbReference>